<dbReference type="InterPro" id="IPR002711">
    <property type="entry name" value="HNH"/>
</dbReference>
<dbReference type="InterPro" id="IPR003615">
    <property type="entry name" value="HNH_nuc"/>
</dbReference>
<feature type="domain" description="HNH nuclease" evidence="1">
    <location>
        <begin position="44"/>
        <end position="97"/>
    </location>
</feature>
<dbReference type="Pfam" id="PF01844">
    <property type="entry name" value="HNH"/>
    <property type="match status" value="1"/>
</dbReference>
<proteinExistence type="predicted"/>
<name>A0A3D3RCK8_9PLAN</name>
<dbReference type="EMBL" id="DQAY01000125">
    <property type="protein sequence ID" value="HCO25330.1"/>
    <property type="molecule type" value="Genomic_DNA"/>
</dbReference>
<reference evidence="2 3" key="1">
    <citation type="journal article" date="2018" name="Nat. Biotechnol.">
        <title>A standardized bacterial taxonomy based on genome phylogeny substantially revises the tree of life.</title>
        <authorList>
            <person name="Parks D.H."/>
            <person name="Chuvochina M."/>
            <person name="Waite D.W."/>
            <person name="Rinke C."/>
            <person name="Skarshewski A."/>
            <person name="Chaumeil P.A."/>
            <person name="Hugenholtz P."/>
        </authorList>
    </citation>
    <scope>NUCLEOTIDE SEQUENCE [LARGE SCALE GENOMIC DNA]</scope>
    <source>
        <strain evidence="2">UBA9375</strain>
    </source>
</reference>
<dbReference type="InterPro" id="IPR052892">
    <property type="entry name" value="NA-targeting_endonuclease"/>
</dbReference>
<dbReference type="Gene3D" id="1.10.30.50">
    <property type="match status" value="1"/>
</dbReference>
<dbReference type="AlphaFoldDB" id="A0A3D3RCK8"/>
<dbReference type="SMART" id="SM00507">
    <property type="entry name" value="HNHc"/>
    <property type="match status" value="1"/>
</dbReference>
<evidence type="ECO:0000313" key="3">
    <source>
        <dbReference type="Proteomes" id="UP000263642"/>
    </source>
</evidence>
<gene>
    <name evidence="2" type="ORF">DIT97_20765</name>
</gene>
<dbReference type="PANTHER" id="PTHR33877">
    <property type="entry name" value="SLL1193 PROTEIN"/>
    <property type="match status" value="1"/>
</dbReference>
<dbReference type="CDD" id="cd00085">
    <property type="entry name" value="HNHc"/>
    <property type="match status" value="1"/>
</dbReference>
<evidence type="ECO:0000259" key="1">
    <source>
        <dbReference type="SMART" id="SM00507"/>
    </source>
</evidence>
<evidence type="ECO:0000313" key="2">
    <source>
        <dbReference type="EMBL" id="HCO25330.1"/>
    </source>
</evidence>
<organism evidence="2 3">
    <name type="scientific">Gimesia maris</name>
    <dbReference type="NCBI Taxonomy" id="122"/>
    <lineage>
        <taxon>Bacteria</taxon>
        <taxon>Pseudomonadati</taxon>
        <taxon>Planctomycetota</taxon>
        <taxon>Planctomycetia</taxon>
        <taxon>Planctomycetales</taxon>
        <taxon>Planctomycetaceae</taxon>
        <taxon>Gimesia</taxon>
    </lineage>
</organism>
<comment type="caution">
    <text evidence="2">The sequence shown here is derived from an EMBL/GenBank/DDBJ whole genome shotgun (WGS) entry which is preliminary data.</text>
</comment>
<dbReference type="PANTHER" id="PTHR33877:SF2">
    <property type="entry name" value="OS07G0170200 PROTEIN"/>
    <property type="match status" value="1"/>
</dbReference>
<accession>A0A3D3RCK8</accession>
<sequence>MSALPLCYAFPLPLPQAEPVVPEIDDDDQPDVLPLEITQGQRRNYRHRLWSRHPYCKFCGRKFKKLNDSTLDHLLPQAQGGGDQLWNLVLCCQQCNTLKANRTVEQWVSDILNGAEPVIHQQ</sequence>
<protein>
    <recommendedName>
        <fullName evidence="1">HNH nuclease domain-containing protein</fullName>
    </recommendedName>
</protein>
<dbReference type="Proteomes" id="UP000263642">
    <property type="component" value="Unassembled WGS sequence"/>
</dbReference>